<accession>A0A6J5PYF3</accession>
<organism evidence="1">
    <name type="scientific">uncultured Caudovirales phage</name>
    <dbReference type="NCBI Taxonomy" id="2100421"/>
    <lineage>
        <taxon>Viruses</taxon>
        <taxon>Duplodnaviria</taxon>
        <taxon>Heunggongvirae</taxon>
        <taxon>Uroviricota</taxon>
        <taxon>Caudoviricetes</taxon>
        <taxon>Peduoviridae</taxon>
        <taxon>Maltschvirus</taxon>
        <taxon>Maltschvirus maltsch</taxon>
    </lineage>
</organism>
<name>A0A6J5PYF3_9CAUD</name>
<reference evidence="1" key="1">
    <citation type="submission" date="2020-05" db="EMBL/GenBank/DDBJ databases">
        <authorList>
            <person name="Chiriac C."/>
            <person name="Salcher M."/>
            <person name="Ghai R."/>
            <person name="Kavagutti S V."/>
        </authorList>
    </citation>
    <scope>NUCLEOTIDE SEQUENCE</scope>
</reference>
<sequence>MAVSHVYPVIDFTLLDYDKIPIGTFLIGFDSSNGGKLCKMDHNGTITIIESGLLPSLTGLNYIGLWNADTNNPVLTSSVGTAGDFYIVSVLGTTNLNGITDWQVGDWAIFEGGVWTKVDNHDIQTYNTIKDEGTILPQRSTIKFTGTGVTASDVAGETVVNIPIQTAYKTAQDEGSSLTQRDTINFIGGGVTVTDTGVKTQVSIPTQQAYTTIQEEGSSLTQQSVIDFQGAGITASDGVGKTIITVPIQPAYSTVKDEGSSVTQRSTINFVGGGVTASDVSGETQVSIPTQQAYTTIQEEGSSLTQTNILDFQGTGVTATNGSGKTIVTIPGSLPTTNFGLHAQTSTSTPVTNTISELSLLDGGVGTLTVPANGFSVGDSFHAVGTGHISSNNNNKLRIRVKTGAIILADTGDITMPATTTKHWKLDIEFTVRTIGGSGVASIVAGGSFLYSKNASNAFEGVTFSTETVTGFNTTISNTLTVTAQWDTASTGNSIYSEIFTLTKVY</sequence>
<protein>
    <submittedName>
        <fullName evidence="1">Uncharacterized protein</fullName>
    </submittedName>
</protein>
<gene>
    <name evidence="1" type="ORF">UFOVP972_290</name>
</gene>
<dbReference type="EMBL" id="LR796923">
    <property type="protein sequence ID" value="CAB4175637.1"/>
    <property type="molecule type" value="Genomic_DNA"/>
</dbReference>
<evidence type="ECO:0000313" key="1">
    <source>
        <dbReference type="EMBL" id="CAB4175637.1"/>
    </source>
</evidence>
<proteinExistence type="predicted"/>